<sequence length="300" mass="33583">MAKLDVEWLAVFDRIYTTGSVSRSAEELGVAQATASIALNKLRTHFGDPLFIRTSRGMEPTPRAQQLQPQLRLVLDTLEAARGASAEFDPLRARRAFRLCMADISDVVILPTLLNHLRRVAPGICIESEKITPDAPKRLESGEIHLALGFMPHLEAGFYQQTLFMQRFVGLAARDHPRIGDRLTWDAFQSEQHILVDMPGTGHSIIDRVLSLQGVQRNIALRVSSYLGVARIVAQTELMVIVPDRLGEAMGTQEQVRLLELPCELPRYAVKQHWHARFHADPANIWLRRTIAELFGGSGD</sequence>
<dbReference type="PANTHER" id="PTHR30118">
    <property type="entry name" value="HTH-TYPE TRANSCRIPTIONAL REGULATOR LEUO-RELATED"/>
    <property type="match status" value="1"/>
</dbReference>
<dbReference type="EMBL" id="JAEQNA010000006">
    <property type="protein sequence ID" value="MBL0421946.1"/>
    <property type="molecule type" value="Genomic_DNA"/>
</dbReference>
<dbReference type="Gene3D" id="3.40.190.10">
    <property type="entry name" value="Periplasmic binding protein-like II"/>
    <property type="match status" value="2"/>
</dbReference>
<name>A0A936ZSW1_9BURK</name>
<evidence type="ECO:0000259" key="5">
    <source>
        <dbReference type="PROSITE" id="PS50931"/>
    </source>
</evidence>
<dbReference type="InterPro" id="IPR036388">
    <property type="entry name" value="WH-like_DNA-bd_sf"/>
</dbReference>
<dbReference type="RefSeq" id="WP_201685025.1">
    <property type="nucleotide sequence ID" value="NZ_JAEQNA010000006.1"/>
</dbReference>
<dbReference type="AlphaFoldDB" id="A0A936ZSW1"/>
<evidence type="ECO:0000313" key="6">
    <source>
        <dbReference type="EMBL" id="MBL0421946.1"/>
    </source>
</evidence>
<evidence type="ECO:0000256" key="4">
    <source>
        <dbReference type="ARBA" id="ARBA00023163"/>
    </source>
</evidence>
<dbReference type="InterPro" id="IPR000847">
    <property type="entry name" value="LysR_HTH_N"/>
</dbReference>
<dbReference type="InterPro" id="IPR005119">
    <property type="entry name" value="LysR_subst-bd"/>
</dbReference>
<gene>
    <name evidence="6" type="ORF">JI739_16470</name>
</gene>
<dbReference type="Pfam" id="PF03466">
    <property type="entry name" value="LysR_substrate"/>
    <property type="match status" value="1"/>
</dbReference>
<dbReference type="InterPro" id="IPR050389">
    <property type="entry name" value="LysR-type_TF"/>
</dbReference>
<dbReference type="GO" id="GO:0003677">
    <property type="term" value="F:DNA binding"/>
    <property type="evidence" value="ECO:0007669"/>
    <property type="project" value="UniProtKB-KW"/>
</dbReference>
<reference evidence="6" key="1">
    <citation type="submission" date="2021-01" db="EMBL/GenBank/DDBJ databases">
        <title>Ramlibacter sp. strain AW1 16S ribosomal RNA gene Genome sequencing and assembly.</title>
        <authorList>
            <person name="Kang M."/>
        </authorList>
    </citation>
    <scope>NUCLEOTIDE SEQUENCE</scope>
    <source>
        <strain evidence="6">AW1</strain>
    </source>
</reference>
<dbReference type="GO" id="GO:0003700">
    <property type="term" value="F:DNA-binding transcription factor activity"/>
    <property type="evidence" value="ECO:0007669"/>
    <property type="project" value="InterPro"/>
</dbReference>
<evidence type="ECO:0000313" key="7">
    <source>
        <dbReference type="Proteomes" id="UP000613011"/>
    </source>
</evidence>
<evidence type="ECO:0000256" key="1">
    <source>
        <dbReference type="ARBA" id="ARBA00009437"/>
    </source>
</evidence>
<dbReference type="PANTHER" id="PTHR30118:SF15">
    <property type="entry name" value="TRANSCRIPTIONAL REGULATORY PROTEIN"/>
    <property type="match status" value="1"/>
</dbReference>
<dbReference type="Proteomes" id="UP000613011">
    <property type="component" value="Unassembled WGS sequence"/>
</dbReference>
<dbReference type="SUPFAM" id="SSF53850">
    <property type="entry name" value="Periplasmic binding protein-like II"/>
    <property type="match status" value="1"/>
</dbReference>
<evidence type="ECO:0000256" key="3">
    <source>
        <dbReference type="ARBA" id="ARBA00023125"/>
    </source>
</evidence>
<comment type="caution">
    <text evidence="6">The sequence shown here is derived from an EMBL/GenBank/DDBJ whole genome shotgun (WGS) entry which is preliminary data.</text>
</comment>
<comment type="similarity">
    <text evidence="1">Belongs to the LysR transcriptional regulatory family.</text>
</comment>
<keyword evidence="3" id="KW-0238">DNA-binding</keyword>
<keyword evidence="7" id="KW-1185">Reference proteome</keyword>
<evidence type="ECO:0000256" key="2">
    <source>
        <dbReference type="ARBA" id="ARBA00023015"/>
    </source>
</evidence>
<dbReference type="PROSITE" id="PS50931">
    <property type="entry name" value="HTH_LYSR"/>
    <property type="match status" value="1"/>
</dbReference>
<accession>A0A936ZSW1</accession>
<dbReference type="Pfam" id="PF00126">
    <property type="entry name" value="HTH_1"/>
    <property type="match status" value="1"/>
</dbReference>
<keyword evidence="4" id="KW-0804">Transcription</keyword>
<feature type="domain" description="HTH lysR-type" evidence="5">
    <location>
        <begin position="4"/>
        <end position="61"/>
    </location>
</feature>
<organism evidence="6 7">
    <name type="scientific">Ramlibacter aurantiacus</name>
    <dbReference type="NCBI Taxonomy" id="2801330"/>
    <lineage>
        <taxon>Bacteria</taxon>
        <taxon>Pseudomonadati</taxon>
        <taxon>Pseudomonadota</taxon>
        <taxon>Betaproteobacteria</taxon>
        <taxon>Burkholderiales</taxon>
        <taxon>Comamonadaceae</taxon>
        <taxon>Ramlibacter</taxon>
    </lineage>
</organism>
<proteinExistence type="inferred from homology"/>
<dbReference type="SUPFAM" id="SSF46785">
    <property type="entry name" value="Winged helix' DNA-binding domain"/>
    <property type="match status" value="1"/>
</dbReference>
<dbReference type="InterPro" id="IPR036390">
    <property type="entry name" value="WH_DNA-bd_sf"/>
</dbReference>
<keyword evidence="2" id="KW-0805">Transcription regulation</keyword>
<dbReference type="Gene3D" id="1.10.10.10">
    <property type="entry name" value="Winged helix-like DNA-binding domain superfamily/Winged helix DNA-binding domain"/>
    <property type="match status" value="1"/>
</dbReference>
<protein>
    <submittedName>
        <fullName evidence="6">LysR family transcriptional regulator</fullName>
    </submittedName>
</protein>
<dbReference type="CDD" id="cd08459">
    <property type="entry name" value="PBP2_DntR_NahR_LinR_like"/>
    <property type="match status" value="1"/>
</dbReference>